<dbReference type="GO" id="GO:0003777">
    <property type="term" value="F:microtubule motor activity"/>
    <property type="evidence" value="ECO:0007669"/>
    <property type="project" value="InterPro"/>
</dbReference>
<keyword evidence="4 7" id="KW-0067">ATP-binding</keyword>
<evidence type="ECO:0000259" key="10">
    <source>
        <dbReference type="PROSITE" id="PS50067"/>
    </source>
</evidence>
<name>A0A068UK47_COFCA</name>
<dbReference type="PROSITE" id="PS50067">
    <property type="entry name" value="KINESIN_MOTOR_2"/>
    <property type="match status" value="1"/>
</dbReference>
<dbReference type="EMBL" id="HG739118">
    <property type="protein sequence ID" value="CDP08594.1"/>
    <property type="molecule type" value="Genomic_DNA"/>
</dbReference>
<sequence length="640" mass="71072">MFISSEKEQISLTVDNGGCLVKALPMDSNSNSMNGVSAAPGLDESSGEVSGTFADTNAVAKQEKDQLELNMKDLEGEIERLKMKERSLVEKRRTALNKILDIKGCIRVFCRVRPFLSTEKRTSLHPLSIEPEKIVIKYGGQKKEFGFDKVFPQEASQEDVFVEVEPILRSALDGHNVCILAYGQTGTGKTYTMDGKSESPGIIPRVLKALFNKTSLESCTSFAFSISMVEVYLGSLRDLLAPKPSCRSYAVSKCNPTIQIDSKGSVEIEGLTEVQISNFTKASWWYNKGRRVRSTSWTNVNEASSRSHCLTRISIHRLGDTSGAKAAVSKLWMVDLGGSERLLKTGATGQTLDEGRAINLSLSALGDVIAALRRKKGHVPYRNSKLTQILRDSLGDRSKVMMFVHASPHEEDVGETSCSFSFAKRARAVECIRELSNELKRQREKKISELEDEMNEAEEECQKIRKLILKVEYLLPENKSISLVTCQNLEEEEKNPTSPKEYLGEVSGTPRVSAKIIRNTVGNSLPRFMNSTVASRQRKSTAEREMISKTRSVRSETRSSIQISGSQSISCSDPRFKGLLRKANKKPRYGEPISLLMEDAKCEGLDSNSPAMTPCTTIASSDPYLKVGLNHHRRRMSDVI</sequence>
<evidence type="ECO:0000256" key="3">
    <source>
        <dbReference type="ARBA" id="ARBA00022741"/>
    </source>
</evidence>
<dbReference type="GO" id="GO:0005874">
    <property type="term" value="C:microtubule"/>
    <property type="evidence" value="ECO:0007669"/>
    <property type="project" value="UniProtKB-KW"/>
</dbReference>
<feature type="compositionally biased region" description="Basic and acidic residues" evidence="9">
    <location>
        <begin position="540"/>
        <end position="557"/>
    </location>
</feature>
<dbReference type="GO" id="GO:0005524">
    <property type="term" value="F:ATP binding"/>
    <property type="evidence" value="ECO:0007669"/>
    <property type="project" value="UniProtKB-UniRule"/>
</dbReference>
<keyword evidence="2" id="KW-0493">Microtubule</keyword>
<evidence type="ECO:0000313" key="11">
    <source>
        <dbReference type="EMBL" id="CDP08594.1"/>
    </source>
</evidence>
<organism evidence="11 12">
    <name type="scientific">Coffea canephora</name>
    <name type="common">Robusta coffee</name>
    <dbReference type="NCBI Taxonomy" id="49390"/>
    <lineage>
        <taxon>Eukaryota</taxon>
        <taxon>Viridiplantae</taxon>
        <taxon>Streptophyta</taxon>
        <taxon>Embryophyta</taxon>
        <taxon>Tracheophyta</taxon>
        <taxon>Spermatophyta</taxon>
        <taxon>Magnoliopsida</taxon>
        <taxon>eudicotyledons</taxon>
        <taxon>Gunneridae</taxon>
        <taxon>Pentapetalae</taxon>
        <taxon>asterids</taxon>
        <taxon>lamiids</taxon>
        <taxon>Gentianales</taxon>
        <taxon>Rubiaceae</taxon>
        <taxon>Ixoroideae</taxon>
        <taxon>Gardenieae complex</taxon>
        <taxon>Bertiereae - Coffeeae clade</taxon>
        <taxon>Coffeeae</taxon>
        <taxon>Coffea</taxon>
    </lineage>
</organism>
<evidence type="ECO:0000256" key="8">
    <source>
        <dbReference type="SAM" id="Coils"/>
    </source>
</evidence>
<evidence type="ECO:0000256" key="2">
    <source>
        <dbReference type="ARBA" id="ARBA00022701"/>
    </source>
</evidence>
<evidence type="ECO:0000256" key="5">
    <source>
        <dbReference type="ARBA" id="ARBA00023054"/>
    </source>
</evidence>
<feature type="domain" description="Kinesin motor" evidence="10">
    <location>
        <begin position="105"/>
        <end position="429"/>
    </location>
</feature>
<dbReference type="InterPro" id="IPR036961">
    <property type="entry name" value="Kinesin_motor_dom_sf"/>
</dbReference>
<keyword evidence="12" id="KW-1185">Reference proteome</keyword>
<dbReference type="Gramene" id="CDP08594">
    <property type="protein sequence ID" value="CDP08594"/>
    <property type="gene ID" value="GSCOC_T00027591001"/>
</dbReference>
<proteinExistence type="inferred from homology"/>
<reference evidence="12" key="1">
    <citation type="journal article" date="2014" name="Science">
        <title>The coffee genome provides insight into the convergent evolution of caffeine biosynthesis.</title>
        <authorList>
            <person name="Denoeud F."/>
            <person name="Carretero-Paulet L."/>
            <person name="Dereeper A."/>
            <person name="Droc G."/>
            <person name="Guyot R."/>
            <person name="Pietrella M."/>
            <person name="Zheng C."/>
            <person name="Alberti A."/>
            <person name="Anthony F."/>
            <person name="Aprea G."/>
            <person name="Aury J.M."/>
            <person name="Bento P."/>
            <person name="Bernard M."/>
            <person name="Bocs S."/>
            <person name="Campa C."/>
            <person name="Cenci A."/>
            <person name="Combes M.C."/>
            <person name="Crouzillat D."/>
            <person name="Da Silva C."/>
            <person name="Daddiego L."/>
            <person name="De Bellis F."/>
            <person name="Dussert S."/>
            <person name="Garsmeur O."/>
            <person name="Gayraud T."/>
            <person name="Guignon V."/>
            <person name="Jahn K."/>
            <person name="Jamilloux V."/>
            <person name="Joet T."/>
            <person name="Labadie K."/>
            <person name="Lan T."/>
            <person name="Leclercq J."/>
            <person name="Lepelley M."/>
            <person name="Leroy T."/>
            <person name="Li L.T."/>
            <person name="Librado P."/>
            <person name="Lopez L."/>
            <person name="Munoz A."/>
            <person name="Noel B."/>
            <person name="Pallavicini A."/>
            <person name="Perrotta G."/>
            <person name="Poncet V."/>
            <person name="Pot D."/>
            <person name="Priyono X."/>
            <person name="Rigoreau M."/>
            <person name="Rouard M."/>
            <person name="Rozas J."/>
            <person name="Tranchant-Dubreuil C."/>
            <person name="VanBuren R."/>
            <person name="Zhang Q."/>
            <person name="Andrade A.C."/>
            <person name="Argout X."/>
            <person name="Bertrand B."/>
            <person name="de Kochko A."/>
            <person name="Graziosi G."/>
            <person name="Henry R.J."/>
            <person name="Jayarama X."/>
            <person name="Ming R."/>
            <person name="Nagai C."/>
            <person name="Rounsley S."/>
            <person name="Sankoff D."/>
            <person name="Giuliano G."/>
            <person name="Albert V.A."/>
            <person name="Wincker P."/>
            <person name="Lashermes P."/>
        </authorList>
    </citation>
    <scope>NUCLEOTIDE SEQUENCE [LARGE SCALE GENOMIC DNA]</scope>
    <source>
        <strain evidence="12">cv. DH200-94</strain>
    </source>
</reference>
<protein>
    <recommendedName>
        <fullName evidence="10">Kinesin motor domain-containing protein</fullName>
    </recommendedName>
</protein>
<dbReference type="AlphaFoldDB" id="A0A068UK47"/>
<evidence type="ECO:0000256" key="1">
    <source>
        <dbReference type="ARBA" id="ARBA00010899"/>
    </source>
</evidence>
<evidence type="ECO:0000256" key="7">
    <source>
        <dbReference type="PROSITE-ProRule" id="PRU00283"/>
    </source>
</evidence>
<dbReference type="PRINTS" id="PR00380">
    <property type="entry name" value="KINESINHEAVY"/>
</dbReference>
<dbReference type="FunFam" id="3.40.850.10:FF:000074">
    <property type="entry name" value="p-loop containing nucleoside triphosphate hydrolase superfamily protein"/>
    <property type="match status" value="1"/>
</dbReference>
<dbReference type="SUPFAM" id="SSF52540">
    <property type="entry name" value="P-loop containing nucleoside triphosphate hydrolases"/>
    <property type="match status" value="1"/>
</dbReference>
<dbReference type="Proteomes" id="UP000295252">
    <property type="component" value="Chromosome IV"/>
</dbReference>
<dbReference type="PANTHER" id="PTHR47972:SF9">
    <property type="entry name" value="KINESIN-LIKE PROTEIN KIN-14U"/>
    <property type="match status" value="1"/>
</dbReference>
<accession>A0A068UK47</accession>
<dbReference type="SMART" id="SM00129">
    <property type="entry name" value="KISc"/>
    <property type="match status" value="1"/>
</dbReference>
<keyword evidence="3 7" id="KW-0547">Nucleotide-binding</keyword>
<dbReference type="STRING" id="49390.A0A068UK47"/>
<dbReference type="GO" id="GO:0007018">
    <property type="term" value="P:microtubule-based movement"/>
    <property type="evidence" value="ECO:0007669"/>
    <property type="project" value="InterPro"/>
</dbReference>
<feature type="coiled-coil region" evidence="8">
    <location>
        <begin position="57"/>
        <end position="91"/>
    </location>
</feature>
<comment type="similarity">
    <text evidence="1">Belongs to the TRAFAC class myosin-kinesin ATPase superfamily. Kinesin family. KIN-14 subfamily.</text>
</comment>
<dbReference type="InterPro" id="IPR027640">
    <property type="entry name" value="Kinesin-like_fam"/>
</dbReference>
<evidence type="ECO:0000256" key="4">
    <source>
        <dbReference type="ARBA" id="ARBA00022840"/>
    </source>
</evidence>
<keyword evidence="6 7" id="KW-0505">Motor protein</keyword>
<dbReference type="Pfam" id="PF00225">
    <property type="entry name" value="Kinesin"/>
    <property type="match status" value="1"/>
</dbReference>
<feature type="coiled-coil region" evidence="8">
    <location>
        <begin position="425"/>
        <end position="470"/>
    </location>
</feature>
<dbReference type="InParanoid" id="A0A068UK47"/>
<dbReference type="Gene3D" id="3.40.850.10">
    <property type="entry name" value="Kinesin motor domain"/>
    <property type="match status" value="1"/>
</dbReference>
<evidence type="ECO:0000256" key="9">
    <source>
        <dbReference type="SAM" id="MobiDB-lite"/>
    </source>
</evidence>
<keyword evidence="5 8" id="KW-0175">Coiled coil</keyword>
<dbReference type="FunCoup" id="A0A068UK47">
    <property type="interactions" value="361"/>
</dbReference>
<feature type="binding site" evidence="7">
    <location>
        <begin position="183"/>
        <end position="190"/>
    </location>
    <ligand>
        <name>ATP</name>
        <dbReference type="ChEBI" id="CHEBI:30616"/>
    </ligand>
</feature>
<dbReference type="PANTHER" id="PTHR47972">
    <property type="entry name" value="KINESIN-LIKE PROTEIN KLP-3"/>
    <property type="match status" value="1"/>
</dbReference>
<dbReference type="InterPro" id="IPR027417">
    <property type="entry name" value="P-loop_NTPase"/>
</dbReference>
<gene>
    <name evidence="11" type="ORF">GSCOC_T00027591001</name>
</gene>
<evidence type="ECO:0000256" key="6">
    <source>
        <dbReference type="ARBA" id="ARBA00023175"/>
    </source>
</evidence>
<dbReference type="GO" id="GO:0008017">
    <property type="term" value="F:microtubule binding"/>
    <property type="evidence" value="ECO:0007669"/>
    <property type="project" value="InterPro"/>
</dbReference>
<dbReference type="OrthoDB" id="3176171at2759"/>
<feature type="compositionally biased region" description="Low complexity" evidence="9">
    <location>
        <begin position="559"/>
        <end position="569"/>
    </location>
</feature>
<dbReference type="InterPro" id="IPR001752">
    <property type="entry name" value="Kinesin_motor_dom"/>
</dbReference>
<feature type="region of interest" description="Disordered" evidence="9">
    <location>
        <begin position="535"/>
        <end position="569"/>
    </location>
</feature>
<dbReference type="OMA" id="DVCETIC"/>
<dbReference type="PhylomeDB" id="A0A068UK47"/>
<evidence type="ECO:0000313" key="12">
    <source>
        <dbReference type="Proteomes" id="UP000295252"/>
    </source>
</evidence>